<dbReference type="CDD" id="cd00158">
    <property type="entry name" value="RHOD"/>
    <property type="match status" value="1"/>
</dbReference>
<dbReference type="InterPro" id="IPR001307">
    <property type="entry name" value="Thiosulphate_STrfase_CS"/>
</dbReference>
<dbReference type="PROSITE" id="PS00380">
    <property type="entry name" value="RHODANESE_1"/>
    <property type="match status" value="1"/>
</dbReference>
<dbReference type="SMART" id="SM00450">
    <property type="entry name" value="RHOD"/>
    <property type="match status" value="1"/>
</dbReference>
<protein>
    <submittedName>
        <fullName evidence="2">Rhodanese-like domain-containing protein</fullName>
    </submittedName>
</protein>
<dbReference type="SUPFAM" id="SSF52821">
    <property type="entry name" value="Rhodanese/Cell cycle control phosphatase"/>
    <property type="match status" value="1"/>
</dbReference>
<accession>A0ABW0U9S8</accession>
<evidence type="ECO:0000313" key="2">
    <source>
        <dbReference type="EMBL" id="MFC5630267.1"/>
    </source>
</evidence>
<dbReference type="Gene3D" id="3.40.250.10">
    <property type="entry name" value="Rhodanese-like domain"/>
    <property type="match status" value="1"/>
</dbReference>
<dbReference type="PROSITE" id="PS50206">
    <property type="entry name" value="RHODANESE_3"/>
    <property type="match status" value="1"/>
</dbReference>
<dbReference type="InterPro" id="IPR001763">
    <property type="entry name" value="Rhodanese-like_dom"/>
</dbReference>
<dbReference type="InterPro" id="IPR036873">
    <property type="entry name" value="Rhodanese-like_dom_sf"/>
</dbReference>
<keyword evidence="3" id="KW-1185">Reference proteome</keyword>
<reference evidence="3" key="1">
    <citation type="journal article" date="2019" name="Int. J. Syst. Evol. Microbiol.">
        <title>The Global Catalogue of Microorganisms (GCM) 10K type strain sequencing project: providing services to taxonomists for standard genome sequencing and annotation.</title>
        <authorList>
            <consortium name="The Broad Institute Genomics Platform"/>
            <consortium name="The Broad Institute Genome Sequencing Center for Infectious Disease"/>
            <person name="Wu L."/>
            <person name="Ma J."/>
        </authorList>
    </citation>
    <scope>NUCLEOTIDE SEQUENCE [LARGE SCALE GENOMIC DNA]</scope>
    <source>
        <strain evidence="3">DT43</strain>
    </source>
</reference>
<organism evidence="2 3">
    <name type="scientific">Streptococcus caledonicus</name>
    <dbReference type="NCBI Taxonomy" id="2614158"/>
    <lineage>
        <taxon>Bacteria</taxon>
        <taxon>Bacillati</taxon>
        <taxon>Bacillota</taxon>
        <taxon>Bacilli</taxon>
        <taxon>Lactobacillales</taxon>
        <taxon>Streptococcaceae</taxon>
        <taxon>Streptococcus</taxon>
    </lineage>
</organism>
<name>A0ABW0U9S8_9STRE</name>
<sequence length="99" mass="10800">MTKAISVMELKTLLDTESINLIDVREKDEFATGHVPGAVNLPLSELGNRSTELTTDKPYYIICQAGGRSAQVCAFLDSMGYDTTNVIDGTGAWTEELEK</sequence>
<evidence type="ECO:0000313" key="3">
    <source>
        <dbReference type="Proteomes" id="UP001596110"/>
    </source>
</evidence>
<proteinExistence type="predicted"/>
<evidence type="ECO:0000259" key="1">
    <source>
        <dbReference type="PROSITE" id="PS50206"/>
    </source>
</evidence>
<dbReference type="PANTHER" id="PTHR43031:SF17">
    <property type="entry name" value="SULFURTRANSFERASE YTWF-RELATED"/>
    <property type="match status" value="1"/>
</dbReference>
<dbReference type="RefSeq" id="WP_156807167.1">
    <property type="nucleotide sequence ID" value="NZ_JBHSOJ010000009.1"/>
</dbReference>
<dbReference type="PANTHER" id="PTHR43031">
    <property type="entry name" value="FAD-DEPENDENT OXIDOREDUCTASE"/>
    <property type="match status" value="1"/>
</dbReference>
<dbReference type="Proteomes" id="UP001596110">
    <property type="component" value="Unassembled WGS sequence"/>
</dbReference>
<dbReference type="EMBL" id="JBHSOJ010000009">
    <property type="protein sequence ID" value="MFC5630267.1"/>
    <property type="molecule type" value="Genomic_DNA"/>
</dbReference>
<comment type="caution">
    <text evidence="2">The sequence shown here is derived from an EMBL/GenBank/DDBJ whole genome shotgun (WGS) entry which is preliminary data.</text>
</comment>
<gene>
    <name evidence="2" type="ORF">ACFPQ3_01285</name>
</gene>
<dbReference type="InterPro" id="IPR050229">
    <property type="entry name" value="GlpE_sulfurtransferase"/>
</dbReference>
<feature type="domain" description="Rhodanese" evidence="1">
    <location>
        <begin position="15"/>
        <end position="99"/>
    </location>
</feature>
<dbReference type="Pfam" id="PF00581">
    <property type="entry name" value="Rhodanese"/>
    <property type="match status" value="1"/>
</dbReference>